<reference evidence="6 7" key="1">
    <citation type="submission" date="2020-02" db="EMBL/GenBank/DDBJ databases">
        <title>Genomic and physiological characterization of two novel Nitrospinaceae genera.</title>
        <authorList>
            <person name="Mueller A.J."/>
            <person name="Jung M.-Y."/>
            <person name="Strachan C.R."/>
            <person name="Herbold C.W."/>
            <person name="Kirkegaard R.H."/>
            <person name="Daims H."/>
        </authorList>
    </citation>
    <scope>NUCLEOTIDE SEQUENCE [LARGE SCALE GENOMIC DNA]</scope>
    <source>
        <strain evidence="6">EB</strain>
    </source>
</reference>
<keyword evidence="3 5" id="KW-1133">Transmembrane helix</keyword>
<evidence type="ECO:0000313" key="7">
    <source>
        <dbReference type="Proteomes" id="UP000594688"/>
    </source>
</evidence>
<dbReference type="InterPro" id="IPR051598">
    <property type="entry name" value="TSUP/Inactive_protease-like"/>
</dbReference>
<evidence type="ECO:0000256" key="4">
    <source>
        <dbReference type="ARBA" id="ARBA00023136"/>
    </source>
</evidence>
<dbReference type="AlphaFoldDB" id="A0A7T0BZM5"/>
<dbReference type="EMBL" id="CP048685">
    <property type="protein sequence ID" value="QPJ63837.1"/>
    <property type="molecule type" value="Genomic_DNA"/>
</dbReference>
<dbReference type="Pfam" id="PF01925">
    <property type="entry name" value="TauE"/>
    <property type="match status" value="1"/>
</dbReference>
<feature type="transmembrane region" description="Helical" evidence="5">
    <location>
        <begin position="70"/>
        <end position="88"/>
    </location>
</feature>
<dbReference type="Proteomes" id="UP000594688">
    <property type="component" value="Chromosome"/>
</dbReference>
<comment type="similarity">
    <text evidence="5">Belongs to the 4-toluene sulfonate uptake permease (TSUP) (TC 2.A.102) family.</text>
</comment>
<dbReference type="GO" id="GO:0005886">
    <property type="term" value="C:plasma membrane"/>
    <property type="evidence" value="ECO:0007669"/>
    <property type="project" value="UniProtKB-SubCell"/>
</dbReference>
<keyword evidence="5" id="KW-1003">Cell membrane</keyword>
<feature type="transmembrane region" description="Helical" evidence="5">
    <location>
        <begin position="39"/>
        <end position="58"/>
    </location>
</feature>
<dbReference type="KEGG" id="nli:G3M70_15135"/>
<evidence type="ECO:0000256" key="3">
    <source>
        <dbReference type="ARBA" id="ARBA00022989"/>
    </source>
</evidence>
<sequence length="119" mass="12535">MLILILFGVLIGVLSSLSGLGGGFLVVPFLIYMGKKAQLAVGTSFLVIFLIAISSLAAHGRFGNIEWKTGLLLAVGGVVGAQIGPVLLQQVPEIMFKRGFACLIIGIGCWLFWTTRSAA</sequence>
<accession>A0A7T0BZM5</accession>
<feature type="transmembrane region" description="Helical" evidence="5">
    <location>
        <begin position="6"/>
        <end position="32"/>
    </location>
</feature>
<dbReference type="PANTHER" id="PTHR43701:SF2">
    <property type="entry name" value="MEMBRANE TRANSPORTER PROTEIN YJNA-RELATED"/>
    <property type="match status" value="1"/>
</dbReference>
<dbReference type="PANTHER" id="PTHR43701">
    <property type="entry name" value="MEMBRANE TRANSPORTER PROTEIN MJ0441-RELATED"/>
    <property type="match status" value="1"/>
</dbReference>
<evidence type="ECO:0000256" key="1">
    <source>
        <dbReference type="ARBA" id="ARBA00004141"/>
    </source>
</evidence>
<keyword evidence="4 5" id="KW-0472">Membrane</keyword>
<proteinExistence type="inferred from homology"/>
<name>A0A7T0BZM5_9BACT</name>
<evidence type="ECO:0000256" key="5">
    <source>
        <dbReference type="RuleBase" id="RU363041"/>
    </source>
</evidence>
<protein>
    <recommendedName>
        <fullName evidence="5">Probable membrane transporter protein</fullName>
    </recommendedName>
</protein>
<evidence type="ECO:0000256" key="2">
    <source>
        <dbReference type="ARBA" id="ARBA00022692"/>
    </source>
</evidence>
<comment type="subcellular location">
    <subcellularLocation>
        <location evidence="5">Cell membrane</location>
        <topology evidence="5">Multi-pass membrane protein</topology>
    </subcellularLocation>
    <subcellularLocation>
        <location evidence="1">Membrane</location>
        <topology evidence="1">Multi-pass membrane protein</topology>
    </subcellularLocation>
</comment>
<evidence type="ECO:0000313" key="6">
    <source>
        <dbReference type="EMBL" id="QPJ63837.1"/>
    </source>
</evidence>
<keyword evidence="2 5" id="KW-0812">Transmembrane</keyword>
<organism evidence="6 7">
    <name type="scientific">Candidatus Nitronauta litoralis</name>
    <dbReference type="NCBI Taxonomy" id="2705533"/>
    <lineage>
        <taxon>Bacteria</taxon>
        <taxon>Pseudomonadati</taxon>
        <taxon>Nitrospinota/Tectimicrobiota group</taxon>
        <taxon>Nitrospinota</taxon>
        <taxon>Nitrospinia</taxon>
        <taxon>Nitrospinales</taxon>
        <taxon>Nitrospinaceae</taxon>
        <taxon>Candidatus Nitronauta</taxon>
    </lineage>
</organism>
<gene>
    <name evidence="6" type="ORF">G3M70_15135</name>
</gene>
<dbReference type="InterPro" id="IPR002781">
    <property type="entry name" value="TM_pro_TauE-like"/>
</dbReference>
<feature type="transmembrane region" description="Helical" evidence="5">
    <location>
        <begin position="95"/>
        <end position="113"/>
    </location>
</feature>